<sequence>MPRLVSLIASAFFSLMPLASAATQHTFANPLDIDYRYSWEQMNEGISYRTGADPAIVRYGDAYYLFQTIADGYWMSKDLVHWDFVKPDHWPYDGHVAPATLVADGKLFLMQSAFGPRPLMVSTAPAHGRWSFWTRSLPFIPGATQYDESGKLPFKGKLPPGPWDPGLFRDDDGKVYLYWGSSDTLPLYGAQLDMNFGSTEGEGKRLAFVTTPEAFIHLDPANHGWERFGPDHTMGDQPAYIEGSWMNKHAGRYYFQYGAPGTEYNVYGTGVYIGSSPLGPFEYAPYNPVGYKPGGFVTGAGHGSTFDDAYGNTWNTGTLWLGANWKFERRIDMFPAGWHDDGQMWIDTRFGDFPQRMPDHKLRDGESTFTGWMLLSYRKKATASSTLVGHPASLLTDEDPRTFWVAATNEPGQTVTLDLGGTPTVRAVQVNYADYQSDRYGDAPDLVTQFVLQGSTDGRHWNVLADLSASDRDRPNAYIELDQPAKLRYIRYVHKHVGAKHLAISDIRVFGNADGPAPQAPRDVVAKRGSDTREAVVSWKPVPGAVGYNVRWGLAADRLHSTYQRFADQPTSFTLRSLNRGVRYVVAVEAFDEHGVSELSQTVELAP</sequence>
<dbReference type="OrthoDB" id="9801455at2"/>
<dbReference type="InterPro" id="IPR051795">
    <property type="entry name" value="Glycosyl_Hydrlase_43"/>
</dbReference>
<dbReference type="InterPro" id="IPR036116">
    <property type="entry name" value="FN3_sf"/>
</dbReference>
<dbReference type="SUPFAM" id="SSF49785">
    <property type="entry name" value="Galactose-binding domain-like"/>
    <property type="match status" value="1"/>
</dbReference>
<dbReference type="Pfam" id="PF00754">
    <property type="entry name" value="F5_F8_type_C"/>
    <property type="match status" value="1"/>
</dbReference>
<protein>
    <submittedName>
        <fullName evidence="7">Coagulation factor 5/8 type domain protein</fullName>
    </submittedName>
</protein>
<dbReference type="Gene3D" id="2.115.10.20">
    <property type="entry name" value="Glycosyl hydrolase domain, family 43"/>
    <property type="match status" value="1"/>
</dbReference>
<dbReference type="Pfam" id="PF04616">
    <property type="entry name" value="Glyco_hydro_43"/>
    <property type="match status" value="1"/>
</dbReference>
<dbReference type="PROSITE" id="PS50022">
    <property type="entry name" value="FA58C_3"/>
    <property type="match status" value="1"/>
</dbReference>
<reference evidence="7 8" key="1">
    <citation type="submission" date="2019-06" db="EMBL/GenBank/DDBJ databases">
        <title>A complete genome sequence for Luteibacter pinisoli MAH-14.</title>
        <authorList>
            <person name="Baltrus D.A."/>
        </authorList>
    </citation>
    <scope>NUCLEOTIDE SEQUENCE [LARGE SCALE GENOMIC DNA]</scope>
    <source>
        <strain evidence="7 8">MAH-14</strain>
    </source>
</reference>
<dbReference type="Pfam" id="PF00041">
    <property type="entry name" value="fn3"/>
    <property type="match status" value="1"/>
</dbReference>
<feature type="chain" id="PRO_5021352165" evidence="4">
    <location>
        <begin position="22"/>
        <end position="607"/>
    </location>
</feature>
<evidence type="ECO:0000256" key="1">
    <source>
        <dbReference type="ARBA" id="ARBA00009865"/>
    </source>
</evidence>
<dbReference type="SUPFAM" id="SSF75005">
    <property type="entry name" value="Arabinanase/levansucrase/invertase"/>
    <property type="match status" value="1"/>
</dbReference>
<dbReference type="InterPro" id="IPR013783">
    <property type="entry name" value="Ig-like_fold"/>
</dbReference>
<proteinExistence type="inferred from homology"/>
<dbReference type="InterPro" id="IPR023296">
    <property type="entry name" value="Glyco_hydro_beta-prop_sf"/>
</dbReference>
<dbReference type="GO" id="GO:0005975">
    <property type="term" value="P:carbohydrate metabolic process"/>
    <property type="evidence" value="ECO:0007669"/>
    <property type="project" value="InterPro"/>
</dbReference>
<comment type="similarity">
    <text evidence="1">Belongs to the glycosyl hydrolase 43 family.</text>
</comment>
<dbReference type="InterPro" id="IPR008979">
    <property type="entry name" value="Galactose-bd-like_sf"/>
</dbReference>
<dbReference type="PANTHER" id="PTHR42812:SF14">
    <property type="entry name" value="SECRETED PROTEIN"/>
    <property type="match status" value="1"/>
</dbReference>
<organism evidence="7 8">
    <name type="scientific">Luteibacter pinisoli</name>
    <dbReference type="NCBI Taxonomy" id="2589080"/>
    <lineage>
        <taxon>Bacteria</taxon>
        <taxon>Pseudomonadati</taxon>
        <taxon>Pseudomonadota</taxon>
        <taxon>Gammaproteobacteria</taxon>
        <taxon>Lysobacterales</taxon>
        <taxon>Rhodanobacteraceae</taxon>
        <taxon>Luteibacter</taxon>
    </lineage>
</organism>
<accession>A0A4Y5YXW6</accession>
<name>A0A4Y5YXW6_9GAMM</name>
<feature type="signal peptide" evidence="4">
    <location>
        <begin position="1"/>
        <end position="21"/>
    </location>
</feature>
<keyword evidence="2" id="KW-0378">Hydrolase</keyword>
<dbReference type="Gene3D" id="2.60.40.10">
    <property type="entry name" value="Immunoglobulins"/>
    <property type="match status" value="1"/>
</dbReference>
<dbReference type="InterPro" id="IPR006710">
    <property type="entry name" value="Glyco_hydro_43"/>
</dbReference>
<evidence type="ECO:0000259" key="5">
    <source>
        <dbReference type="PROSITE" id="PS50022"/>
    </source>
</evidence>
<dbReference type="InterPro" id="IPR003961">
    <property type="entry name" value="FN3_dom"/>
</dbReference>
<evidence type="ECO:0000256" key="2">
    <source>
        <dbReference type="ARBA" id="ARBA00022801"/>
    </source>
</evidence>
<dbReference type="EMBL" id="CP041046">
    <property type="protein sequence ID" value="QDE37840.1"/>
    <property type="molecule type" value="Genomic_DNA"/>
</dbReference>
<dbReference type="Gene3D" id="2.60.120.260">
    <property type="entry name" value="Galactose-binding domain-like"/>
    <property type="match status" value="1"/>
</dbReference>
<dbReference type="Proteomes" id="UP000316093">
    <property type="component" value="Chromosome"/>
</dbReference>
<dbReference type="InterPro" id="IPR000421">
    <property type="entry name" value="FA58C"/>
</dbReference>
<dbReference type="PANTHER" id="PTHR42812">
    <property type="entry name" value="BETA-XYLOSIDASE"/>
    <property type="match status" value="1"/>
</dbReference>
<evidence type="ECO:0000313" key="7">
    <source>
        <dbReference type="EMBL" id="QDE37840.1"/>
    </source>
</evidence>
<evidence type="ECO:0000259" key="6">
    <source>
        <dbReference type="PROSITE" id="PS50853"/>
    </source>
</evidence>
<dbReference type="CDD" id="cd08982">
    <property type="entry name" value="GH43-like"/>
    <property type="match status" value="1"/>
</dbReference>
<keyword evidence="4" id="KW-0732">Signal</keyword>
<dbReference type="RefSeq" id="WP_139978718.1">
    <property type="nucleotide sequence ID" value="NZ_CP041046.1"/>
</dbReference>
<dbReference type="SUPFAM" id="SSF49265">
    <property type="entry name" value="Fibronectin type III"/>
    <property type="match status" value="1"/>
</dbReference>
<dbReference type="AlphaFoldDB" id="A0A4Y5YXW6"/>
<evidence type="ECO:0000256" key="3">
    <source>
        <dbReference type="ARBA" id="ARBA00023295"/>
    </source>
</evidence>
<dbReference type="KEGG" id="lpy:FIV34_00795"/>
<keyword evidence="3" id="KW-0326">Glycosidase</keyword>
<gene>
    <name evidence="7" type="ORF">FIV34_00795</name>
</gene>
<dbReference type="SMART" id="SM00060">
    <property type="entry name" value="FN3"/>
    <property type="match status" value="1"/>
</dbReference>
<dbReference type="CDD" id="cd00063">
    <property type="entry name" value="FN3"/>
    <property type="match status" value="1"/>
</dbReference>
<keyword evidence="8" id="KW-1185">Reference proteome</keyword>
<evidence type="ECO:0000313" key="8">
    <source>
        <dbReference type="Proteomes" id="UP000316093"/>
    </source>
</evidence>
<feature type="domain" description="F5/8 type C" evidence="5">
    <location>
        <begin position="355"/>
        <end position="512"/>
    </location>
</feature>
<evidence type="ECO:0000256" key="4">
    <source>
        <dbReference type="SAM" id="SignalP"/>
    </source>
</evidence>
<feature type="domain" description="Fibronectin type-III" evidence="6">
    <location>
        <begin position="520"/>
        <end position="607"/>
    </location>
</feature>
<dbReference type="GO" id="GO:0004553">
    <property type="term" value="F:hydrolase activity, hydrolyzing O-glycosyl compounds"/>
    <property type="evidence" value="ECO:0007669"/>
    <property type="project" value="InterPro"/>
</dbReference>
<dbReference type="PROSITE" id="PS50853">
    <property type="entry name" value="FN3"/>
    <property type="match status" value="1"/>
</dbReference>